<keyword evidence="1" id="KW-1133">Transmembrane helix</keyword>
<comment type="caution">
    <text evidence="2">The sequence shown here is derived from an EMBL/GenBank/DDBJ whole genome shotgun (WGS) entry which is preliminary data.</text>
</comment>
<protein>
    <submittedName>
        <fullName evidence="2">Uncharacterized protein</fullName>
    </submittedName>
</protein>
<keyword evidence="1" id="KW-0472">Membrane</keyword>
<keyword evidence="1" id="KW-0812">Transmembrane</keyword>
<gene>
    <name evidence="2" type="ORF">H4P12_08235</name>
</gene>
<proteinExistence type="predicted"/>
<evidence type="ECO:0000313" key="3">
    <source>
        <dbReference type="Proteomes" id="UP000608594"/>
    </source>
</evidence>
<keyword evidence="3" id="KW-1185">Reference proteome</keyword>
<dbReference type="Proteomes" id="UP000608594">
    <property type="component" value="Unassembled WGS sequence"/>
</dbReference>
<organism evidence="2 3">
    <name type="scientific">Paracoccus amoyensis</name>
    <dbReference type="NCBI Taxonomy" id="2760093"/>
    <lineage>
        <taxon>Bacteria</taxon>
        <taxon>Pseudomonadati</taxon>
        <taxon>Pseudomonadota</taxon>
        <taxon>Alphaproteobacteria</taxon>
        <taxon>Rhodobacterales</taxon>
        <taxon>Paracoccaceae</taxon>
        <taxon>Paracoccus</taxon>
    </lineage>
</organism>
<feature type="transmembrane region" description="Helical" evidence="1">
    <location>
        <begin position="25"/>
        <end position="49"/>
    </location>
</feature>
<evidence type="ECO:0000256" key="1">
    <source>
        <dbReference type="SAM" id="Phobius"/>
    </source>
</evidence>
<sequence>MTVNDKWGDNHVGDPVDRAASWADLLPAVMVLIAGLIGIVLVTLLTASVPGQYLVIARPGLDQADVLDLVYRANGGVLGFGGLSNIAIVASDDPGFKQTVIAGGALFVLPSPRLLGCFSPVEGLSHEF</sequence>
<dbReference type="AlphaFoldDB" id="A0A926JCS6"/>
<accession>A0A926JCS6</accession>
<dbReference type="RefSeq" id="WP_187793157.1">
    <property type="nucleotide sequence ID" value="NZ_JACOQL010000002.1"/>
</dbReference>
<evidence type="ECO:0000313" key="2">
    <source>
        <dbReference type="EMBL" id="MBC9246699.1"/>
    </source>
</evidence>
<dbReference type="EMBL" id="JACOQL010000002">
    <property type="protein sequence ID" value="MBC9246699.1"/>
    <property type="molecule type" value="Genomic_DNA"/>
</dbReference>
<reference evidence="2" key="1">
    <citation type="submission" date="2020-08" db="EMBL/GenBank/DDBJ databases">
        <title>Paracoccus amoyensis sp. nov., isolated from the surface seawater at coast of Xiamen, Fujian.</title>
        <authorList>
            <person name="Lyu L."/>
        </authorList>
    </citation>
    <scope>NUCLEOTIDE SEQUENCE</scope>
    <source>
        <strain evidence="2">11-3</strain>
    </source>
</reference>
<name>A0A926JCS6_9RHOB</name>